<dbReference type="PANTHER" id="PTHR33675:SF1">
    <property type="entry name" value="HOLOCARBOXYLASE SYNTHETASE"/>
    <property type="match status" value="1"/>
</dbReference>
<evidence type="ECO:0000313" key="2">
    <source>
        <dbReference type="EMBL" id="CAD8280644.1"/>
    </source>
</evidence>
<accession>A0A7R9YQD4</accession>
<gene>
    <name evidence="2" type="ORF">CEUR00632_LOCUS679</name>
</gene>
<dbReference type="PANTHER" id="PTHR33675">
    <property type="entry name" value="NUCLEAR RECEPTOR FAMILY 2 GROUP C PROTEIN"/>
    <property type="match status" value="1"/>
</dbReference>
<proteinExistence type="predicted"/>
<dbReference type="EMBL" id="HBEC01001436">
    <property type="protein sequence ID" value="CAD8280644.1"/>
    <property type="molecule type" value="Transcribed_RNA"/>
</dbReference>
<feature type="region of interest" description="Disordered" evidence="1">
    <location>
        <begin position="107"/>
        <end position="143"/>
    </location>
</feature>
<dbReference type="AlphaFoldDB" id="A0A7R9YQD4"/>
<evidence type="ECO:0000256" key="1">
    <source>
        <dbReference type="SAM" id="MobiDB-lite"/>
    </source>
</evidence>
<protein>
    <submittedName>
        <fullName evidence="2">Uncharacterized protein</fullName>
    </submittedName>
</protein>
<name>A0A7R9YQD4_9CHLO</name>
<organism evidence="2">
    <name type="scientific">Chlamydomonas euryale</name>
    <dbReference type="NCBI Taxonomy" id="1486919"/>
    <lineage>
        <taxon>Eukaryota</taxon>
        <taxon>Viridiplantae</taxon>
        <taxon>Chlorophyta</taxon>
        <taxon>core chlorophytes</taxon>
        <taxon>Chlorophyceae</taxon>
        <taxon>CS clade</taxon>
        <taxon>Chlamydomonadales</taxon>
        <taxon>Chlamydomonadaceae</taxon>
        <taxon>Chlamydomonas</taxon>
    </lineage>
</organism>
<reference evidence="2" key="1">
    <citation type="submission" date="2021-01" db="EMBL/GenBank/DDBJ databases">
        <authorList>
            <person name="Corre E."/>
            <person name="Pelletier E."/>
            <person name="Niang G."/>
            <person name="Scheremetjew M."/>
            <person name="Finn R."/>
            <person name="Kale V."/>
            <person name="Holt S."/>
            <person name="Cochrane G."/>
            <person name="Meng A."/>
            <person name="Brown T."/>
            <person name="Cohen L."/>
        </authorList>
    </citation>
    <scope>NUCLEOTIDE SEQUENCE</scope>
    <source>
        <strain evidence="2">CCMP219</strain>
    </source>
</reference>
<sequence length="168" mass="18395">MGKKRKLEVLDPDAEKTLYTSFVTAANSISSLYTQAVQQQRKSSAAASRLTLERVAAFIMREYPGQDHVPKAALLHYLHQEYEGIDGAENLPHQFPVAMYPVVGQQHGSQADGMQGGVPMESPGHMRSTAQPKRGQSAAAMDTVEHCSDVHEVHNDSNQSQQGFGLTF</sequence>